<accession>A0A7S9PYS0</accession>
<name>A0A7S9PYS0_9SPHI</name>
<organism evidence="3 4">
    <name type="scientific">Pedobacter endophyticus</name>
    <dbReference type="NCBI Taxonomy" id="2789740"/>
    <lineage>
        <taxon>Bacteria</taxon>
        <taxon>Pseudomonadati</taxon>
        <taxon>Bacteroidota</taxon>
        <taxon>Sphingobacteriia</taxon>
        <taxon>Sphingobacteriales</taxon>
        <taxon>Sphingobacteriaceae</taxon>
        <taxon>Pedobacter</taxon>
    </lineage>
</organism>
<dbReference type="EMBL" id="CP064939">
    <property type="protein sequence ID" value="QPH38946.1"/>
    <property type="molecule type" value="Genomic_DNA"/>
</dbReference>
<evidence type="ECO:0000256" key="1">
    <source>
        <dbReference type="ARBA" id="ARBA00022679"/>
    </source>
</evidence>
<dbReference type="KEGG" id="pex:IZT61_18060"/>
<keyword evidence="1" id="KW-0808">Transferase</keyword>
<feature type="domain" description="Galactosyltransferase C-terminal" evidence="2">
    <location>
        <begin position="466"/>
        <end position="525"/>
    </location>
</feature>
<dbReference type="GO" id="GO:0016740">
    <property type="term" value="F:transferase activity"/>
    <property type="evidence" value="ECO:0007669"/>
    <property type="project" value="UniProtKB-KW"/>
</dbReference>
<dbReference type="AlphaFoldDB" id="A0A7S9PYS0"/>
<proteinExistence type="predicted"/>
<dbReference type="InterPro" id="IPR029044">
    <property type="entry name" value="Nucleotide-diphossugar_trans"/>
</dbReference>
<reference evidence="3 4" key="1">
    <citation type="submission" date="2020-11" db="EMBL/GenBank/DDBJ databases">
        <title>Pedobacter endophytica, an endophytic bacteria isolated form Carex pumila.</title>
        <authorList>
            <person name="Peng Y."/>
            <person name="Jiang L."/>
            <person name="Lee J."/>
        </authorList>
    </citation>
    <scope>NUCLEOTIDE SEQUENCE [LARGE SCALE GENOMIC DNA]</scope>
    <source>
        <strain evidence="3 4">JBR3-12</strain>
    </source>
</reference>
<evidence type="ECO:0000259" key="2">
    <source>
        <dbReference type="Pfam" id="PF02709"/>
    </source>
</evidence>
<dbReference type="Pfam" id="PF02709">
    <property type="entry name" value="Glyco_transf_7C"/>
    <property type="match status" value="1"/>
</dbReference>
<evidence type="ECO:0000313" key="3">
    <source>
        <dbReference type="EMBL" id="QPH38946.1"/>
    </source>
</evidence>
<protein>
    <recommendedName>
        <fullName evidence="2">Galactosyltransferase C-terminal domain-containing protein</fullName>
    </recommendedName>
</protein>
<gene>
    <name evidence="3" type="ORF">IZT61_18060</name>
</gene>
<dbReference type="Gene3D" id="3.90.550.10">
    <property type="entry name" value="Spore Coat Polysaccharide Biosynthesis Protein SpsA, Chain A"/>
    <property type="match status" value="1"/>
</dbReference>
<dbReference type="SUPFAM" id="SSF53448">
    <property type="entry name" value="Nucleotide-diphospho-sugar transferases"/>
    <property type="match status" value="1"/>
</dbReference>
<dbReference type="Proteomes" id="UP000594759">
    <property type="component" value="Chromosome"/>
</dbReference>
<evidence type="ECO:0000313" key="4">
    <source>
        <dbReference type="Proteomes" id="UP000594759"/>
    </source>
</evidence>
<dbReference type="RefSeq" id="WP_196098421.1">
    <property type="nucleotide sequence ID" value="NZ_CP064939.1"/>
</dbReference>
<sequence length="567" mass="66265">MIFISAQPDDFYFLWQLQLQLHNFNRLGIQPESIHVLIAHPKGRGLSSFFKEFIAVNKQASFYSYVDERVSKRYLSSVRPHILAKHFEENKYLEKEDIFYHDSDIIFKRIPDFSGMLKNETWYAADTRSYTGVTYIKQTANEEVFQQMCDLVGVKSNLIEDSDKEAGGAQYLLKNVPASFWQKLEMDSERLFVLLSTYNSSFGFCDSKNKIQAWCADMWCLWWQAILIGKQIEIHPELGFNWAHSSISLEKRNNIIHYTGSLSDGSEKLFRKNNYSNCSPFYDDLEQIDQNTSSYSVVKEIRDYNRKHLADRIDLNDTSFLIPVRIDSHERLENVYIVCRYLHLYFDSHILLIEADNASKINRDLLPENVRYHFIRDENPTFHRTKYNNMLIKLAATPYIALYDTDVVFPISQIVSAVTSLRKNECQMAYPYDGHFFGVDILMKAMFSKMLDPNIFDNNLGKLSAGSERSFGGCAFLNKTAYASAGMENEYLTSWGPDDVERWKRMLLLGYNIKRFNGNLYHLPHPRTTNSGYCNSQARVNLVNEYLKVCSMEKHQLELYIKTWKWK</sequence>
<keyword evidence="4" id="KW-1185">Reference proteome</keyword>
<dbReference type="InterPro" id="IPR027791">
    <property type="entry name" value="Galactosyl_T_C"/>
</dbReference>